<evidence type="ECO:0000256" key="19">
    <source>
        <dbReference type="SAM" id="MobiDB-lite"/>
    </source>
</evidence>
<evidence type="ECO:0000256" key="13">
    <source>
        <dbReference type="ARBA" id="ARBA00023180"/>
    </source>
</evidence>
<evidence type="ECO:0000256" key="16">
    <source>
        <dbReference type="ARBA" id="ARBA00046094"/>
    </source>
</evidence>
<accession>A0A7L1N338</accession>
<dbReference type="InterPro" id="IPR001285">
    <property type="entry name" value="Synaptophysin/porin"/>
</dbReference>
<dbReference type="Proteomes" id="UP000565785">
    <property type="component" value="Unassembled WGS sequence"/>
</dbReference>
<keyword evidence="9" id="KW-0832">Ubl conjugation</keyword>
<evidence type="ECO:0000256" key="3">
    <source>
        <dbReference type="ARBA" id="ARBA00014277"/>
    </source>
</evidence>
<protein>
    <recommendedName>
        <fullName evidence="3">Synaptophysin</fullName>
    </recommendedName>
</protein>
<feature type="non-terminal residue" evidence="22">
    <location>
        <position position="1"/>
    </location>
</feature>
<evidence type="ECO:0000256" key="8">
    <source>
        <dbReference type="ARBA" id="ARBA00022837"/>
    </source>
</evidence>
<evidence type="ECO:0000256" key="18">
    <source>
        <dbReference type="PROSITE-ProRule" id="PRU00581"/>
    </source>
</evidence>
<keyword evidence="10 20" id="KW-1133">Transmembrane helix</keyword>
<evidence type="ECO:0000256" key="10">
    <source>
        <dbReference type="ARBA" id="ARBA00022989"/>
    </source>
</evidence>
<dbReference type="PANTHER" id="PTHR10306:SF10">
    <property type="entry name" value="SYNAPTOPHYSIN"/>
    <property type="match status" value="1"/>
</dbReference>
<feature type="compositionally biased region" description="Low complexity" evidence="19">
    <location>
        <begin position="201"/>
        <end position="210"/>
    </location>
</feature>
<dbReference type="OrthoDB" id="9219143at2759"/>
<keyword evidence="12 18" id="KW-0472">Membrane</keyword>
<keyword evidence="7" id="KW-0677">Repeat</keyword>
<evidence type="ECO:0000313" key="23">
    <source>
        <dbReference type="Proteomes" id="UP000565785"/>
    </source>
</evidence>
<dbReference type="PANTHER" id="PTHR10306">
    <property type="entry name" value="SYNAPTOPHYSIN"/>
    <property type="match status" value="1"/>
</dbReference>
<feature type="domain" description="MARVEL" evidence="21">
    <location>
        <begin position="1"/>
        <end position="161"/>
    </location>
</feature>
<evidence type="ECO:0000256" key="6">
    <source>
        <dbReference type="ARBA" id="ARBA00022692"/>
    </source>
</evidence>
<comment type="subunit">
    <text evidence="17">Homohexamer or homotetramer. Interacts with SRCIN1. Interacts with VAMP2; the interaction is inhibited by interaction of VAPM2 with SEPT8.</text>
</comment>
<evidence type="ECO:0000256" key="1">
    <source>
        <dbReference type="ARBA" id="ARBA00004644"/>
    </source>
</evidence>
<evidence type="ECO:0000256" key="14">
    <source>
        <dbReference type="ARBA" id="ARBA00023329"/>
    </source>
</evidence>
<dbReference type="PRINTS" id="PR00220">
    <property type="entry name" value="SYNAPTOPHYSN"/>
</dbReference>
<gene>
    <name evidence="22" type="primary">Syp</name>
    <name evidence="22" type="ORF">RHICYA_R03939</name>
</gene>
<comment type="subcellular location">
    <subcellularLocation>
        <location evidence="1">Cytoplasmic vesicle</location>
        <location evidence="1">Secretory vesicle</location>
        <location evidence="1">Synaptic vesicle membrane</location>
        <topology evidence="1">Multi-pass membrane protein</topology>
    </subcellularLocation>
    <subcellularLocation>
        <location evidence="15">Synapse</location>
        <location evidence="15">Synaptosome</location>
    </subcellularLocation>
</comment>
<evidence type="ECO:0000256" key="20">
    <source>
        <dbReference type="SAM" id="Phobius"/>
    </source>
</evidence>
<evidence type="ECO:0000256" key="12">
    <source>
        <dbReference type="ARBA" id="ARBA00023136"/>
    </source>
</evidence>
<feature type="transmembrane region" description="Helical" evidence="20">
    <location>
        <begin position="40"/>
        <end position="62"/>
    </location>
</feature>
<name>A0A7L1N338_RHICY</name>
<organism evidence="22 23">
    <name type="scientific">Rhinopomastus cyanomelas</name>
    <name type="common">Common scimitarbill</name>
    <dbReference type="NCBI Taxonomy" id="113115"/>
    <lineage>
        <taxon>Eukaryota</taxon>
        <taxon>Metazoa</taxon>
        <taxon>Chordata</taxon>
        <taxon>Craniata</taxon>
        <taxon>Vertebrata</taxon>
        <taxon>Euteleostomi</taxon>
        <taxon>Archelosauria</taxon>
        <taxon>Archosauria</taxon>
        <taxon>Dinosauria</taxon>
        <taxon>Saurischia</taxon>
        <taxon>Theropoda</taxon>
        <taxon>Coelurosauria</taxon>
        <taxon>Aves</taxon>
        <taxon>Neognathae</taxon>
        <taxon>Neoaves</taxon>
        <taxon>Telluraves</taxon>
        <taxon>Coraciimorphae</taxon>
        <taxon>Bucerotiformes</taxon>
        <taxon>Rhinopomastidae</taxon>
        <taxon>Rhinopomastus</taxon>
    </lineage>
</organism>
<keyword evidence="11" id="KW-0770">Synapse</keyword>
<evidence type="ECO:0000256" key="9">
    <source>
        <dbReference type="ARBA" id="ARBA00022843"/>
    </source>
</evidence>
<reference evidence="22 23" key="1">
    <citation type="submission" date="2019-09" db="EMBL/GenBank/DDBJ databases">
        <title>Bird 10,000 Genomes (B10K) Project - Family phase.</title>
        <authorList>
            <person name="Zhang G."/>
        </authorList>
    </citation>
    <scope>NUCLEOTIDE SEQUENCE [LARGE SCALE GENOMIC DNA]</scope>
    <source>
        <strain evidence="22">B10K-DU-002-35</strain>
        <tissue evidence="22">Muscle</tissue>
    </source>
</reference>
<keyword evidence="13" id="KW-0325">Glycoprotein</keyword>
<dbReference type="AlphaFoldDB" id="A0A7L1N338"/>
<evidence type="ECO:0000256" key="15">
    <source>
        <dbReference type="ARBA" id="ARBA00034102"/>
    </source>
</evidence>
<keyword evidence="6 18" id="KW-0812">Transmembrane</keyword>
<feature type="non-terminal residue" evidence="22">
    <location>
        <position position="235"/>
    </location>
</feature>
<dbReference type="PROSITE" id="PS51225">
    <property type="entry name" value="MARVEL"/>
    <property type="match status" value="1"/>
</dbReference>
<keyword evidence="23" id="KW-1185">Reference proteome</keyword>
<keyword evidence="8" id="KW-0106">Calcium</keyword>
<dbReference type="GO" id="GO:0030672">
    <property type="term" value="C:synaptic vesicle membrane"/>
    <property type="evidence" value="ECO:0007669"/>
    <property type="project" value="UniProtKB-SubCell"/>
</dbReference>
<feature type="region of interest" description="Disordered" evidence="19">
    <location>
        <begin position="185"/>
        <end position="235"/>
    </location>
</feature>
<comment type="function">
    <text evidence="16">Possibly involved in structural functions as organizing other membrane components or in targeting the vesicles to the plasma membrane. Involved in the regulation of short-term and long-term synaptic plasticity.</text>
</comment>
<evidence type="ECO:0000259" key="21">
    <source>
        <dbReference type="PROSITE" id="PS51225"/>
    </source>
</evidence>
<evidence type="ECO:0000256" key="4">
    <source>
        <dbReference type="ARBA" id="ARBA00022553"/>
    </source>
</evidence>
<keyword evidence="14" id="KW-0968">Cytoplasmic vesicle</keyword>
<dbReference type="GO" id="GO:0043005">
    <property type="term" value="C:neuron projection"/>
    <property type="evidence" value="ECO:0007669"/>
    <property type="project" value="UniProtKB-KW"/>
</dbReference>
<keyword evidence="5" id="KW-0771">Synaptosome</keyword>
<feature type="compositionally biased region" description="Gly residues" evidence="19">
    <location>
        <begin position="211"/>
        <end position="225"/>
    </location>
</feature>
<comment type="similarity">
    <text evidence="2">Belongs to the synaptophysin/synaptobrevin family.</text>
</comment>
<evidence type="ECO:0000256" key="11">
    <source>
        <dbReference type="ARBA" id="ARBA00023018"/>
    </source>
</evidence>
<evidence type="ECO:0000313" key="22">
    <source>
        <dbReference type="EMBL" id="NXN93087.1"/>
    </source>
</evidence>
<feature type="compositionally biased region" description="Gly residues" evidence="19">
    <location>
        <begin position="188"/>
        <end position="200"/>
    </location>
</feature>
<comment type="caution">
    <text evidence="22">The sequence shown here is derived from an EMBL/GenBank/DDBJ whole genome shotgun (WGS) entry which is preliminary data.</text>
</comment>
<evidence type="ECO:0000256" key="7">
    <source>
        <dbReference type="ARBA" id="ARBA00022737"/>
    </source>
</evidence>
<sequence>DLGVSPPLRLHQVYFEAPSCGGGPPEKVFLVGDYSSAAQFFVTVGVGSFLYAPAALGGYLFLSPSYRPGGRAPRIDLGVTAALAFLWLVASCAWAAALADVKAATSPAGVLAQIEGCQRPGARCRPLATPHTSGLNTSVVFGFLNLVLWTGNVWFVFKETGWGGLGARAPPGGVPEKAPAPEGVYGQPEGGYGQPAGGYGQSAAGYQPDYGQGGGYGPPEGGYGQGAPTSFANQM</sequence>
<dbReference type="GO" id="GO:0048786">
    <property type="term" value="C:presynaptic active zone"/>
    <property type="evidence" value="ECO:0007669"/>
    <property type="project" value="TreeGrafter"/>
</dbReference>
<feature type="transmembrane region" description="Helical" evidence="20">
    <location>
        <begin position="74"/>
        <end position="97"/>
    </location>
</feature>
<dbReference type="EMBL" id="VXBP01001659">
    <property type="protein sequence ID" value="NXN93087.1"/>
    <property type="molecule type" value="Genomic_DNA"/>
</dbReference>
<dbReference type="Pfam" id="PF01284">
    <property type="entry name" value="MARVEL"/>
    <property type="match status" value="1"/>
</dbReference>
<dbReference type="InterPro" id="IPR008253">
    <property type="entry name" value="Marvel"/>
</dbReference>
<evidence type="ECO:0000256" key="17">
    <source>
        <dbReference type="ARBA" id="ARBA00062829"/>
    </source>
</evidence>
<evidence type="ECO:0000256" key="5">
    <source>
        <dbReference type="ARBA" id="ARBA00022599"/>
    </source>
</evidence>
<evidence type="ECO:0000256" key="2">
    <source>
        <dbReference type="ARBA" id="ARBA00006476"/>
    </source>
</evidence>
<proteinExistence type="inferred from homology"/>
<keyword evidence="4" id="KW-0597">Phosphoprotein</keyword>
<feature type="transmembrane region" description="Helical" evidence="20">
    <location>
        <begin position="139"/>
        <end position="157"/>
    </location>
</feature>